<sequence length="415" mass="46857">MVKEIPAAQLPARPEELEAPTFPAPASRLPIELLSEIFICLTKIHSNKTLKFDTKRRFPQWHVSCVCRSWRAAALATSQLWSSIALRLAKRYTPGQTALFTAALERSGQAFLHIRVFNPFMENYLEYDPLLALLVAQAHRWRKLVLLNEFYCHLPHPFEQVKGKLPRLRTLKLCSSLEAIHTPNVITDLFAETPALVDLTIEKEYTGYFILPWQNIQKLKLCKDGDADAVPHLDSLLLPSLRDLHVDVDGEDDFNTFMPRIPPLVVRSECCLASLTLHSWHGGGGGLIDFLRDHTFASLTSLCIRAHKSIASRLFTALTSTDADQPHSVMLPALERLQVQAFLSDDAREVDTLTHDAMMGMLESRCLFSVAGGITQLIYFAFDGYPRFPMSEDHGERLNTLIEDGLYFTTLTDLK</sequence>
<evidence type="ECO:0008006" key="3">
    <source>
        <dbReference type="Google" id="ProtNLM"/>
    </source>
</evidence>
<gene>
    <name evidence="1" type="ORF">HGRIS_011433</name>
</gene>
<keyword evidence="2" id="KW-1185">Reference proteome</keyword>
<dbReference type="EMBL" id="JASNQZ010000002">
    <property type="protein sequence ID" value="KAL0959742.1"/>
    <property type="molecule type" value="Genomic_DNA"/>
</dbReference>
<evidence type="ECO:0000313" key="1">
    <source>
        <dbReference type="EMBL" id="KAL0959742.1"/>
    </source>
</evidence>
<protein>
    <recommendedName>
        <fullName evidence="3">F-box domain-containing protein</fullName>
    </recommendedName>
</protein>
<dbReference type="Proteomes" id="UP001556367">
    <property type="component" value="Unassembled WGS sequence"/>
</dbReference>
<accession>A0ABR3JVA5</accession>
<reference evidence="2" key="1">
    <citation type="submission" date="2024-06" db="EMBL/GenBank/DDBJ databases">
        <title>Multi-omics analyses provide insights into the biosynthesis of the anticancer antibiotic pleurotin in Hohenbuehelia grisea.</title>
        <authorList>
            <person name="Weaver J.A."/>
            <person name="Alberti F."/>
        </authorList>
    </citation>
    <scope>NUCLEOTIDE SEQUENCE [LARGE SCALE GENOMIC DNA]</scope>
    <source>
        <strain evidence="2">T-177</strain>
    </source>
</reference>
<evidence type="ECO:0000313" key="2">
    <source>
        <dbReference type="Proteomes" id="UP001556367"/>
    </source>
</evidence>
<comment type="caution">
    <text evidence="1">The sequence shown here is derived from an EMBL/GenBank/DDBJ whole genome shotgun (WGS) entry which is preliminary data.</text>
</comment>
<name>A0ABR3JVA5_9AGAR</name>
<organism evidence="1 2">
    <name type="scientific">Hohenbuehelia grisea</name>
    <dbReference type="NCBI Taxonomy" id="104357"/>
    <lineage>
        <taxon>Eukaryota</taxon>
        <taxon>Fungi</taxon>
        <taxon>Dikarya</taxon>
        <taxon>Basidiomycota</taxon>
        <taxon>Agaricomycotina</taxon>
        <taxon>Agaricomycetes</taxon>
        <taxon>Agaricomycetidae</taxon>
        <taxon>Agaricales</taxon>
        <taxon>Pleurotineae</taxon>
        <taxon>Pleurotaceae</taxon>
        <taxon>Hohenbuehelia</taxon>
    </lineage>
</organism>
<proteinExistence type="predicted"/>
<dbReference type="Gene3D" id="1.20.1280.50">
    <property type="match status" value="1"/>
</dbReference>